<keyword evidence="6 7" id="KW-0472">Membrane</keyword>
<dbReference type="Pfam" id="PF02683">
    <property type="entry name" value="DsbD_TM"/>
    <property type="match status" value="1"/>
</dbReference>
<gene>
    <name evidence="10" type="ORF">SAMN05421844_10856</name>
</gene>
<evidence type="ECO:0000256" key="6">
    <source>
        <dbReference type="ARBA" id="ARBA00023136"/>
    </source>
</evidence>
<reference evidence="10 11" key="1">
    <citation type="submission" date="2016-10" db="EMBL/GenBank/DDBJ databases">
        <authorList>
            <person name="Varghese N."/>
            <person name="Submissions S."/>
        </authorList>
    </citation>
    <scope>NUCLEOTIDE SEQUENCE [LARGE SCALE GENOMIC DNA]</scope>
    <source>
        <strain evidence="10 11">DSM 26672</strain>
    </source>
</reference>
<feature type="transmembrane region" description="Helical" evidence="7">
    <location>
        <begin position="258"/>
        <end position="282"/>
    </location>
</feature>
<dbReference type="PROSITE" id="PS51352">
    <property type="entry name" value="THIOREDOXIN_2"/>
    <property type="match status" value="1"/>
</dbReference>
<evidence type="ECO:0000256" key="3">
    <source>
        <dbReference type="ARBA" id="ARBA00022692"/>
    </source>
</evidence>
<protein>
    <submittedName>
        <fullName evidence="10">Thiol:disulfide interchange protein DsbD</fullName>
    </submittedName>
</protein>
<keyword evidence="11" id="KW-1185">Reference proteome</keyword>
<dbReference type="Proteomes" id="UP000199468">
    <property type="component" value="Unassembled WGS sequence"/>
</dbReference>
<feature type="transmembrane region" description="Helical" evidence="7">
    <location>
        <begin position="185"/>
        <end position="210"/>
    </location>
</feature>
<dbReference type="InterPro" id="IPR013766">
    <property type="entry name" value="Thioredoxin_domain"/>
</dbReference>
<dbReference type="Pfam" id="PF11412">
    <property type="entry name" value="DsbD_N"/>
    <property type="match status" value="1"/>
</dbReference>
<feature type="transmembrane region" description="Helical" evidence="7">
    <location>
        <begin position="428"/>
        <end position="448"/>
    </location>
</feature>
<evidence type="ECO:0000256" key="7">
    <source>
        <dbReference type="SAM" id="Phobius"/>
    </source>
</evidence>
<accession>A0ABY0P4U6</accession>
<name>A0ABY0P4U6_9HYPH</name>
<comment type="subcellular location">
    <subcellularLocation>
        <location evidence="1">Cell membrane</location>
        <topology evidence="1">Multi-pass membrane protein</topology>
    </subcellularLocation>
</comment>
<dbReference type="PANTHER" id="PTHR32234">
    <property type="entry name" value="THIOL:DISULFIDE INTERCHANGE PROTEIN DSBD"/>
    <property type="match status" value="1"/>
</dbReference>
<dbReference type="InterPro" id="IPR036929">
    <property type="entry name" value="DsbDN_sf"/>
</dbReference>
<evidence type="ECO:0000256" key="4">
    <source>
        <dbReference type="ARBA" id="ARBA00022748"/>
    </source>
</evidence>
<feature type="transmembrane region" description="Helical" evidence="7">
    <location>
        <begin position="378"/>
        <end position="395"/>
    </location>
</feature>
<dbReference type="RefSeq" id="WP_091860965.1">
    <property type="nucleotide sequence ID" value="NZ_FNBZ01000008.1"/>
</dbReference>
<dbReference type="SUPFAM" id="SSF52833">
    <property type="entry name" value="Thioredoxin-like"/>
    <property type="match status" value="1"/>
</dbReference>
<feature type="signal peptide" evidence="8">
    <location>
        <begin position="1"/>
        <end position="25"/>
    </location>
</feature>
<dbReference type="PANTHER" id="PTHR32234:SF0">
    <property type="entry name" value="THIOL:DISULFIDE INTERCHANGE PROTEIN DSBD"/>
    <property type="match status" value="1"/>
</dbReference>
<dbReference type="EMBL" id="FNBZ01000008">
    <property type="protein sequence ID" value="SDH33585.1"/>
    <property type="molecule type" value="Genomic_DNA"/>
</dbReference>
<dbReference type="Gene3D" id="2.60.40.1250">
    <property type="entry name" value="Thiol:disulfide interchange protein DsbD, N-terminal domain"/>
    <property type="match status" value="1"/>
</dbReference>
<feature type="transmembrane region" description="Helical" evidence="7">
    <location>
        <begin position="222"/>
        <end position="246"/>
    </location>
</feature>
<feature type="transmembrane region" description="Helical" evidence="7">
    <location>
        <begin position="303"/>
        <end position="330"/>
    </location>
</feature>
<feature type="transmembrane region" description="Helical" evidence="7">
    <location>
        <begin position="401"/>
        <end position="421"/>
    </location>
</feature>
<feature type="transmembrane region" description="Helical" evidence="7">
    <location>
        <begin position="342"/>
        <end position="366"/>
    </location>
</feature>
<evidence type="ECO:0000259" key="9">
    <source>
        <dbReference type="PROSITE" id="PS51352"/>
    </source>
</evidence>
<dbReference type="InterPro" id="IPR036249">
    <property type="entry name" value="Thioredoxin-like_sf"/>
</dbReference>
<dbReference type="Pfam" id="PF13899">
    <property type="entry name" value="Thioredoxin_7"/>
    <property type="match status" value="1"/>
</dbReference>
<organism evidence="10 11">
    <name type="scientific">Bosea robiniae</name>
    <dbReference type="NCBI Taxonomy" id="1036780"/>
    <lineage>
        <taxon>Bacteria</taxon>
        <taxon>Pseudomonadati</taxon>
        <taxon>Pseudomonadota</taxon>
        <taxon>Alphaproteobacteria</taxon>
        <taxon>Hyphomicrobiales</taxon>
        <taxon>Boseaceae</taxon>
        <taxon>Bosea</taxon>
    </lineage>
</organism>
<evidence type="ECO:0000256" key="1">
    <source>
        <dbReference type="ARBA" id="ARBA00004651"/>
    </source>
</evidence>
<dbReference type="NCBIfam" id="NF001419">
    <property type="entry name" value="PRK00293.1"/>
    <property type="match status" value="1"/>
</dbReference>
<dbReference type="Gene3D" id="3.40.30.10">
    <property type="entry name" value="Glutaredoxin"/>
    <property type="match status" value="1"/>
</dbReference>
<dbReference type="InterPro" id="IPR028250">
    <property type="entry name" value="DsbDN"/>
</dbReference>
<evidence type="ECO:0000256" key="2">
    <source>
        <dbReference type="ARBA" id="ARBA00022475"/>
    </source>
</evidence>
<evidence type="ECO:0000313" key="11">
    <source>
        <dbReference type="Proteomes" id="UP000199468"/>
    </source>
</evidence>
<sequence length="594" mass="61231">MYRPFLAALASLALCLMAMVGVASAATPRPADEVFRLGVDRAADRSLILTWTALPGHYLYRESLKAQRQDGTPLTLSTEAGEQKDDPNFGLTEIYHGQTQARIAASDAPATGTLVVTYQGCAEQGVCYPPIVKAVDLATGALSKAQSTSVPDTSPAVASSPSNATTAVAPAGLFSGSLALTLASFLGFGLLLSLTPCIFPMIPILSGLLAQTGAQLSARRGFVLSGAYVLAMASAYAALGVAAAMSGRNLQIALQTPLALGLMSLVFVTLALSMFGLFDLQLPQGWGTRLAGTGRGRSGSPGGAAMLGFSSALIVGPCVTPPLAAALLYVAQTGDMVRGAAALFALGLGMGLPLVLFGTFGARILPRSGPWLVKAKQGFGFVFIGLAIWMLARVLPAGITLLLWGLLAIAAGAWFGGYSLIRDHLRLLPRFAGAVLALYGLVLVGAAATGRPDPLRLAAFLDGAGASEPAAATARARIVSTPAAFDVVLAEARAAKRPILVDFTADWCTICKEIDRGVMRDPAISARLDRLTIIRADLTVYGSEGQALMDRFGVVGPPTLFFIDAGSGREVDGARTTGATTVDAFAAMLTKAGA</sequence>
<evidence type="ECO:0000313" key="10">
    <source>
        <dbReference type="EMBL" id="SDH33585.1"/>
    </source>
</evidence>
<evidence type="ECO:0000256" key="8">
    <source>
        <dbReference type="SAM" id="SignalP"/>
    </source>
</evidence>
<proteinExistence type="predicted"/>
<comment type="caution">
    <text evidence="10">The sequence shown here is derived from an EMBL/GenBank/DDBJ whole genome shotgun (WGS) entry which is preliminary data.</text>
</comment>
<keyword evidence="3 7" id="KW-0812">Transmembrane</keyword>
<keyword evidence="4" id="KW-0201">Cytochrome c-type biogenesis</keyword>
<keyword evidence="5 7" id="KW-1133">Transmembrane helix</keyword>
<feature type="domain" description="Thioredoxin" evidence="9">
    <location>
        <begin position="460"/>
        <end position="594"/>
    </location>
</feature>
<dbReference type="SUPFAM" id="SSF74863">
    <property type="entry name" value="Thiol:disulfide interchange protein DsbD, N-terminal domain (DsbD-alpha)"/>
    <property type="match status" value="1"/>
</dbReference>
<dbReference type="InterPro" id="IPR003834">
    <property type="entry name" value="Cyt_c_assmbl_TM_dom"/>
</dbReference>
<keyword evidence="8" id="KW-0732">Signal</keyword>
<feature type="chain" id="PRO_5047507431" evidence="8">
    <location>
        <begin position="26"/>
        <end position="594"/>
    </location>
</feature>
<keyword evidence="2" id="KW-1003">Cell membrane</keyword>
<evidence type="ECO:0000256" key="5">
    <source>
        <dbReference type="ARBA" id="ARBA00022989"/>
    </source>
</evidence>